<proteinExistence type="predicted"/>
<gene>
    <name evidence="1" type="ORF">QR685DRAFT_539448</name>
</gene>
<accession>A0ABR3CXH3</accession>
<reference evidence="1 2" key="1">
    <citation type="submission" date="2023-09" db="EMBL/GenBank/DDBJ databases">
        <title>Multi-omics analysis of a traditional fermented food reveals byproduct-associated fungal strains for waste-to-food upcycling.</title>
        <authorList>
            <consortium name="Lawrence Berkeley National Laboratory"/>
            <person name="Rekdal V.M."/>
            <person name="Villalobos-Escobedo J.M."/>
            <person name="Rodriguez-Valeron N."/>
            <person name="Garcia M.O."/>
            <person name="Vasquez D.P."/>
            <person name="Damayanti I."/>
            <person name="Sorensen P.M."/>
            <person name="Baidoo E.E."/>
            <person name="De Carvalho A.C."/>
            <person name="Riley R."/>
            <person name="Lipzen A."/>
            <person name="He G."/>
            <person name="Yan M."/>
            <person name="Haridas S."/>
            <person name="Daum C."/>
            <person name="Yoshinaga Y."/>
            <person name="Ng V."/>
            <person name="Grigoriev I.V."/>
            <person name="Munk R."/>
            <person name="Nuraida L."/>
            <person name="Wijaya C.H."/>
            <person name="Morales P.-C."/>
            <person name="Keasling J.D."/>
        </authorList>
    </citation>
    <scope>NUCLEOTIDE SEQUENCE [LARGE SCALE GENOMIC DNA]</scope>
    <source>
        <strain evidence="1 2">FGSC 2613</strain>
    </source>
</reference>
<protein>
    <submittedName>
        <fullName evidence="1">Uncharacterized protein</fullName>
    </submittedName>
</protein>
<evidence type="ECO:0000313" key="2">
    <source>
        <dbReference type="Proteomes" id="UP001451303"/>
    </source>
</evidence>
<dbReference type="Proteomes" id="UP001451303">
    <property type="component" value="Unassembled WGS sequence"/>
</dbReference>
<dbReference type="EMBL" id="JAVLET010000019">
    <property type="protein sequence ID" value="KAL0465140.1"/>
    <property type="molecule type" value="Genomic_DNA"/>
</dbReference>
<name>A0ABR3CXH3_NEUIN</name>
<sequence>MLLLTPLPFSPSDARTVTVQPNPGTGDQAASKQYIRLFKVEVGRVCLPAPPSAVDGLKGVLVGRSCINGFFKMKRDVRSKS</sequence>
<comment type="caution">
    <text evidence="1">The sequence shown here is derived from an EMBL/GenBank/DDBJ whole genome shotgun (WGS) entry which is preliminary data.</text>
</comment>
<keyword evidence="2" id="KW-1185">Reference proteome</keyword>
<organism evidence="1 2">
    <name type="scientific">Neurospora intermedia</name>
    <dbReference type="NCBI Taxonomy" id="5142"/>
    <lineage>
        <taxon>Eukaryota</taxon>
        <taxon>Fungi</taxon>
        <taxon>Dikarya</taxon>
        <taxon>Ascomycota</taxon>
        <taxon>Pezizomycotina</taxon>
        <taxon>Sordariomycetes</taxon>
        <taxon>Sordariomycetidae</taxon>
        <taxon>Sordariales</taxon>
        <taxon>Sordariaceae</taxon>
        <taxon>Neurospora</taxon>
    </lineage>
</organism>
<evidence type="ECO:0000313" key="1">
    <source>
        <dbReference type="EMBL" id="KAL0465140.1"/>
    </source>
</evidence>